<comment type="subcellular location">
    <subcellularLocation>
        <location evidence="5">Cytoplasm</location>
    </subcellularLocation>
</comment>
<dbReference type="EC" id="2.1.1.177" evidence="5"/>
<dbReference type="PIRSF" id="PIRSF004505">
    <property type="entry name" value="MT_bac"/>
    <property type="match status" value="1"/>
</dbReference>
<dbReference type="InterPro" id="IPR003742">
    <property type="entry name" value="RlmH-like"/>
</dbReference>
<dbReference type="PANTHER" id="PTHR33603">
    <property type="entry name" value="METHYLTRANSFERASE"/>
    <property type="match status" value="1"/>
</dbReference>
<organism evidence="6 7">
    <name type="scientific">Candidatus Dojkabacteria bacterium</name>
    <dbReference type="NCBI Taxonomy" id="2099670"/>
    <lineage>
        <taxon>Bacteria</taxon>
        <taxon>Candidatus Dojkabacteria</taxon>
    </lineage>
</organism>
<dbReference type="EMBL" id="JAGQLG010000145">
    <property type="protein sequence ID" value="MCA9382472.1"/>
    <property type="molecule type" value="Genomic_DNA"/>
</dbReference>
<dbReference type="HAMAP" id="MF_00658">
    <property type="entry name" value="23SrRNA_methyltr_H"/>
    <property type="match status" value="1"/>
</dbReference>
<dbReference type="Gene3D" id="3.40.1280.10">
    <property type="match status" value="1"/>
</dbReference>
<dbReference type="PANTHER" id="PTHR33603:SF1">
    <property type="entry name" value="RIBOSOMAL RNA LARGE SUBUNIT METHYLTRANSFERASE H"/>
    <property type="match status" value="1"/>
</dbReference>
<keyword evidence="3 5" id="KW-0949">S-adenosyl-L-methionine</keyword>
<feature type="binding site" evidence="5">
    <location>
        <begin position="126"/>
        <end position="131"/>
    </location>
    <ligand>
        <name>S-adenosyl-L-methionine</name>
        <dbReference type="ChEBI" id="CHEBI:59789"/>
    </ligand>
</feature>
<comment type="catalytic activity">
    <reaction evidence="5">
        <text>pseudouridine(1915) in 23S rRNA + S-adenosyl-L-methionine = N(3)-methylpseudouridine(1915) in 23S rRNA + S-adenosyl-L-homocysteine + H(+)</text>
        <dbReference type="Rhea" id="RHEA:42752"/>
        <dbReference type="Rhea" id="RHEA-COMP:10221"/>
        <dbReference type="Rhea" id="RHEA-COMP:10222"/>
        <dbReference type="ChEBI" id="CHEBI:15378"/>
        <dbReference type="ChEBI" id="CHEBI:57856"/>
        <dbReference type="ChEBI" id="CHEBI:59789"/>
        <dbReference type="ChEBI" id="CHEBI:65314"/>
        <dbReference type="ChEBI" id="CHEBI:74486"/>
        <dbReference type="EC" id="2.1.1.177"/>
    </reaction>
</comment>
<dbReference type="CDD" id="cd18081">
    <property type="entry name" value="RlmH-like"/>
    <property type="match status" value="1"/>
</dbReference>
<comment type="caution">
    <text evidence="6">The sequence shown here is derived from an EMBL/GenBank/DDBJ whole genome shotgun (WGS) entry which is preliminary data.</text>
</comment>
<dbReference type="GO" id="GO:0005737">
    <property type="term" value="C:cytoplasm"/>
    <property type="evidence" value="ECO:0007669"/>
    <property type="project" value="UniProtKB-SubCell"/>
</dbReference>
<comment type="similarity">
    <text evidence="4 5">Belongs to the RNA methyltransferase RlmH family.</text>
</comment>
<keyword evidence="5" id="KW-0698">rRNA processing</keyword>
<protein>
    <recommendedName>
        <fullName evidence="5">Ribosomal RNA large subunit methyltransferase H</fullName>
        <ecNumber evidence="5">2.1.1.177</ecNumber>
    </recommendedName>
    <alternativeName>
        <fullName evidence="5">23S rRNA (pseudouridine1915-N3)-methyltransferase</fullName>
    </alternativeName>
    <alternativeName>
        <fullName evidence="5">23S rRNA m3Psi1915 methyltransferase</fullName>
    </alternativeName>
    <alternativeName>
        <fullName evidence="5">rRNA (pseudouridine-N3-)-methyltransferase RlmH</fullName>
    </alternativeName>
</protein>
<comment type="subunit">
    <text evidence="5">Homodimer.</text>
</comment>
<dbReference type="SUPFAM" id="SSF75217">
    <property type="entry name" value="alpha/beta knot"/>
    <property type="match status" value="1"/>
</dbReference>
<keyword evidence="5" id="KW-0963">Cytoplasm</keyword>
<dbReference type="Pfam" id="PF02590">
    <property type="entry name" value="SPOUT_MTase"/>
    <property type="match status" value="1"/>
</dbReference>
<comment type="function">
    <text evidence="5">Specifically methylates the pseudouridine at position 1915 (m3Psi1915) in 23S rRNA.</text>
</comment>
<feature type="binding site" evidence="5">
    <location>
        <position position="107"/>
    </location>
    <ligand>
        <name>S-adenosyl-L-methionine</name>
        <dbReference type="ChEBI" id="CHEBI:59789"/>
    </ligand>
</feature>
<reference evidence="6" key="1">
    <citation type="submission" date="2020-04" db="EMBL/GenBank/DDBJ databases">
        <authorList>
            <person name="Zhang T."/>
        </authorList>
    </citation>
    <scope>NUCLEOTIDE SEQUENCE</scope>
    <source>
        <strain evidence="6">HKST-UBA10</strain>
    </source>
</reference>
<proteinExistence type="inferred from homology"/>
<evidence type="ECO:0000256" key="5">
    <source>
        <dbReference type="HAMAP-Rule" id="MF_00658"/>
    </source>
</evidence>
<dbReference type="InterPro" id="IPR029026">
    <property type="entry name" value="tRNA_m1G_MTases_N"/>
</dbReference>
<gene>
    <name evidence="5" type="primary">rlmH</name>
    <name evidence="6" type="ORF">KC660_03640</name>
</gene>
<evidence type="ECO:0000313" key="7">
    <source>
        <dbReference type="Proteomes" id="UP000782843"/>
    </source>
</evidence>
<keyword evidence="1 5" id="KW-0489">Methyltransferase</keyword>
<evidence type="ECO:0000256" key="4">
    <source>
        <dbReference type="ARBA" id="ARBA00038303"/>
    </source>
</evidence>
<evidence type="ECO:0000313" key="6">
    <source>
        <dbReference type="EMBL" id="MCA9382472.1"/>
    </source>
</evidence>
<keyword evidence="2 5" id="KW-0808">Transferase</keyword>
<evidence type="ECO:0000256" key="2">
    <source>
        <dbReference type="ARBA" id="ARBA00022679"/>
    </source>
</evidence>
<sequence>MKHNNVCKIRILLIGNSKETYIKDWSDELQKRISKFSSIELLELNSKQTDIKKRQKEEFELLSSKFETGRFKVLLDVEGRSYNSIEFSKKIIDSGLTNFQGIDFFIGGPFGLRQEDKQIFDTLVSLSNLTFNHQLAKVVLLEQIYRSFTIIKGITYHY</sequence>
<evidence type="ECO:0000256" key="3">
    <source>
        <dbReference type="ARBA" id="ARBA00022691"/>
    </source>
</evidence>
<feature type="binding site" evidence="5">
    <location>
        <position position="75"/>
    </location>
    <ligand>
        <name>S-adenosyl-L-methionine</name>
        <dbReference type="ChEBI" id="CHEBI:59789"/>
    </ligand>
</feature>
<dbReference type="GO" id="GO:0070038">
    <property type="term" value="F:rRNA (pseudouridine-N3-)-methyltransferase activity"/>
    <property type="evidence" value="ECO:0007669"/>
    <property type="project" value="UniProtKB-UniRule"/>
</dbReference>
<reference evidence="6" key="2">
    <citation type="journal article" date="2021" name="Microbiome">
        <title>Successional dynamics and alternative stable states in a saline activated sludge microbial community over 9 years.</title>
        <authorList>
            <person name="Wang Y."/>
            <person name="Ye J."/>
            <person name="Ju F."/>
            <person name="Liu L."/>
            <person name="Boyd J.A."/>
            <person name="Deng Y."/>
            <person name="Parks D.H."/>
            <person name="Jiang X."/>
            <person name="Yin X."/>
            <person name="Woodcroft B.J."/>
            <person name="Tyson G.W."/>
            <person name="Hugenholtz P."/>
            <person name="Polz M.F."/>
            <person name="Zhang T."/>
        </authorList>
    </citation>
    <scope>NUCLEOTIDE SEQUENCE</scope>
    <source>
        <strain evidence="6">HKST-UBA10</strain>
    </source>
</reference>
<dbReference type="InterPro" id="IPR029028">
    <property type="entry name" value="Alpha/beta_knot_MTases"/>
</dbReference>
<dbReference type="Proteomes" id="UP000782843">
    <property type="component" value="Unassembled WGS sequence"/>
</dbReference>
<evidence type="ECO:0000256" key="1">
    <source>
        <dbReference type="ARBA" id="ARBA00022603"/>
    </source>
</evidence>
<accession>A0A955L445</accession>
<dbReference type="AlphaFoldDB" id="A0A955L445"/>
<name>A0A955L445_9BACT</name>